<dbReference type="PANTHER" id="PTHR10491:SF4">
    <property type="entry name" value="METHIONINE ADENOSYLTRANSFERASE 2 SUBUNIT BETA"/>
    <property type="match status" value="1"/>
</dbReference>
<proteinExistence type="inferred from homology"/>
<gene>
    <name evidence="9" type="primary">rfbD</name>
    <name evidence="9" type="ORF">DQK91_08850</name>
    <name evidence="8" type="ORF">E8L03_00140</name>
</gene>
<evidence type="ECO:0000259" key="7">
    <source>
        <dbReference type="Pfam" id="PF04321"/>
    </source>
</evidence>
<dbReference type="SUPFAM" id="SSF51735">
    <property type="entry name" value="NAD(P)-binding Rossmann-fold domains"/>
    <property type="match status" value="1"/>
</dbReference>
<keyword evidence="6" id="KW-0521">NADP</keyword>
<dbReference type="InterPro" id="IPR029903">
    <property type="entry name" value="RmlD-like-bd"/>
</dbReference>
<evidence type="ECO:0000256" key="3">
    <source>
        <dbReference type="ARBA" id="ARBA00012929"/>
    </source>
</evidence>
<evidence type="ECO:0000256" key="2">
    <source>
        <dbReference type="ARBA" id="ARBA00010944"/>
    </source>
</evidence>
<evidence type="ECO:0000313" key="8">
    <source>
        <dbReference type="EMBL" id="QJT07417.1"/>
    </source>
</evidence>
<evidence type="ECO:0000256" key="5">
    <source>
        <dbReference type="ARBA" id="ARBA00048200"/>
    </source>
</evidence>
<comment type="catalytic activity">
    <reaction evidence="5">
        <text>dTDP-beta-L-rhamnose + NADP(+) = dTDP-4-dehydro-beta-L-rhamnose + NADPH + H(+)</text>
        <dbReference type="Rhea" id="RHEA:21796"/>
        <dbReference type="ChEBI" id="CHEBI:15378"/>
        <dbReference type="ChEBI" id="CHEBI:57510"/>
        <dbReference type="ChEBI" id="CHEBI:57783"/>
        <dbReference type="ChEBI" id="CHEBI:58349"/>
        <dbReference type="ChEBI" id="CHEBI:62830"/>
        <dbReference type="EC" id="1.1.1.133"/>
    </reaction>
</comment>
<dbReference type="OrthoDB" id="9803892at2"/>
<comment type="similarity">
    <text evidence="2 6">Belongs to the dTDP-4-dehydrorhamnose reductase family.</text>
</comment>
<dbReference type="EMBL" id="QMIF01000004">
    <property type="protein sequence ID" value="TVM34668.1"/>
    <property type="molecule type" value="Genomic_DNA"/>
</dbReference>
<evidence type="ECO:0000256" key="1">
    <source>
        <dbReference type="ARBA" id="ARBA00004781"/>
    </source>
</evidence>
<evidence type="ECO:0000256" key="4">
    <source>
        <dbReference type="ARBA" id="ARBA00017099"/>
    </source>
</evidence>
<feature type="domain" description="RmlD-like substrate binding" evidence="7">
    <location>
        <begin position="11"/>
        <end position="285"/>
    </location>
</feature>
<evidence type="ECO:0000313" key="9">
    <source>
        <dbReference type="EMBL" id="TVM34668.1"/>
    </source>
</evidence>
<comment type="pathway">
    <text evidence="1 6">Carbohydrate biosynthesis; dTDP-L-rhamnose biosynthesis.</text>
</comment>
<dbReference type="NCBIfam" id="TIGR01214">
    <property type="entry name" value="rmlD"/>
    <property type="match status" value="1"/>
</dbReference>
<dbReference type="GO" id="GO:0008831">
    <property type="term" value="F:dTDP-4-dehydrorhamnose reductase activity"/>
    <property type="evidence" value="ECO:0007669"/>
    <property type="project" value="UniProtKB-EC"/>
</dbReference>
<sequence>MTDANTAKRAVVLGGVTGMLGQALVNVLNKAGWEVVAQSRDDVDVTTCSALDEYLAGHAPDVVFNAIAYTAVDLAEDEKDKACELNKKLPASLGRISKKQGFKLVHYSTDFAFDGRKQMPYVETDETNPLCVYGKSKLDGEKALLATEAPGALILRTAWLFGPGRKNFVQTILNLAKDRDSLNVVHDQIGSPTYTPDLARYSLELVDAGGEGIYHMVNSGQASWCELAAEAVHLAGLSCAVRAIPSSEYPQKAHRPPYSVLSTEAFTNKTGTTPRAWVQALREYVFKDLGAVE</sequence>
<keyword evidence="11" id="KW-1185">Reference proteome</keyword>
<dbReference type="EMBL" id="CP039543">
    <property type="protein sequence ID" value="QJT07417.1"/>
    <property type="molecule type" value="Genomic_DNA"/>
</dbReference>
<dbReference type="GO" id="GO:0019305">
    <property type="term" value="P:dTDP-rhamnose biosynthetic process"/>
    <property type="evidence" value="ECO:0007669"/>
    <property type="project" value="UniProtKB-UniPathway"/>
</dbReference>
<accession>A0A6P1ZIN2</accession>
<dbReference type="PANTHER" id="PTHR10491">
    <property type="entry name" value="DTDP-4-DEHYDRORHAMNOSE REDUCTASE"/>
    <property type="match status" value="1"/>
</dbReference>
<dbReference type="CDD" id="cd05254">
    <property type="entry name" value="dTDP_HR_like_SDR_e"/>
    <property type="match status" value="1"/>
</dbReference>
<dbReference type="InterPro" id="IPR036291">
    <property type="entry name" value="NAD(P)-bd_dom_sf"/>
</dbReference>
<evidence type="ECO:0000313" key="10">
    <source>
        <dbReference type="Proteomes" id="UP000434052"/>
    </source>
</evidence>
<evidence type="ECO:0000256" key="6">
    <source>
        <dbReference type="RuleBase" id="RU364082"/>
    </source>
</evidence>
<dbReference type="EC" id="1.1.1.133" evidence="3 6"/>
<dbReference type="AlphaFoldDB" id="A0A6P1ZIN2"/>
<evidence type="ECO:0000313" key="11">
    <source>
        <dbReference type="Proteomes" id="UP000503251"/>
    </source>
</evidence>
<dbReference type="Proteomes" id="UP000503251">
    <property type="component" value="Chromosome"/>
</dbReference>
<name>A0A6P1ZIN2_9BACT</name>
<reference evidence="9 10" key="1">
    <citation type="submission" date="2018-06" db="EMBL/GenBank/DDBJ databases">
        <title>Complete genome of Desulfovibrio marinus P48SEP.</title>
        <authorList>
            <person name="Crispim J.S."/>
            <person name="Vidigal P.M.P."/>
            <person name="Silva L.C.F."/>
            <person name="Araujo L.C."/>
            <person name="Laguardia C.N."/>
            <person name="Dias R.S."/>
            <person name="Sousa M.P."/>
            <person name="Paula S.O."/>
            <person name="Silva C."/>
        </authorList>
    </citation>
    <scope>NUCLEOTIDE SEQUENCE [LARGE SCALE GENOMIC DNA]</scope>
    <source>
        <strain evidence="9 10">P48SEP</strain>
    </source>
</reference>
<keyword evidence="6 9" id="KW-0560">Oxidoreductase</keyword>
<dbReference type="Gene3D" id="3.40.50.720">
    <property type="entry name" value="NAD(P)-binding Rossmann-like Domain"/>
    <property type="match status" value="1"/>
</dbReference>
<dbReference type="Proteomes" id="UP000434052">
    <property type="component" value="Unassembled WGS sequence"/>
</dbReference>
<dbReference type="UniPathway" id="UPA00124"/>
<dbReference type="Gene3D" id="3.90.25.10">
    <property type="entry name" value="UDP-galactose 4-epimerase, domain 1"/>
    <property type="match status" value="1"/>
</dbReference>
<dbReference type="InterPro" id="IPR005913">
    <property type="entry name" value="dTDP_dehydrorham_reduct"/>
</dbReference>
<organism evidence="9 10">
    <name type="scientific">Oceanidesulfovibrio marinus</name>
    <dbReference type="NCBI Taxonomy" id="370038"/>
    <lineage>
        <taxon>Bacteria</taxon>
        <taxon>Pseudomonadati</taxon>
        <taxon>Thermodesulfobacteriota</taxon>
        <taxon>Desulfovibrionia</taxon>
        <taxon>Desulfovibrionales</taxon>
        <taxon>Desulfovibrionaceae</taxon>
        <taxon>Oceanidesulfovibrio</taxon>
    </lineage>
</organism>
<dbReference type="Pfam" id="PF04321">
    <property type="entry name" value="RmlD_sub_bind"/>
    <property type="match status" value="1"/>
</dbReference>
<protein>
    <recommendedName>
        <fullName evidence="4 6">dTDP-4-dehydrorhamnose reductase</fullName>
        <ecNumber evidence="3 6">1.1.1.133</ecNumber>
    </recommendedName>
</protein>
<reference evidence="8 11" key="2">
    <citation type="submission" date="2019-04" db="EMBL/GenBank/DDBJ databases">
        <title>Isolation and culture of sulfate reducing bacteria from the cold seep of the South China Sea.</title>
        <authorList>
            <person name="Sun C."/>
            <person name="Liu R."/>
        </authorList>
    </citation>
    <scope>NUCLEOTIDE SEQUENCE [LARGE SCALE GENOMIC DNA]</scope>
    <source>
        <strain evidence="8 11">CS1</strain>
    </source>
</reference>
<comment type="function">
    <text evidence="6">Catalyzes the reduction of dTDP-6-deoxy-L-lyxo-4-hexulose to yield dTDP-L-rhamnose.</text>
</comment>
<dbReference type="RefSeq" id="WP_144304989.1">
    <property type="nucleotide sequence ID" value="NZ_CP039543.1"/>
</dbReference>